<organism evidence="19 20">
    <name type="scientific">Merismopedia glauca CCAP 1448/3</name>
    <dbReference type="NCBI Taxonomy" id="1296344"/>
    <lineage>
        <taxon>Bacteria</taxon>
        <taxon>Bacillati</taxon>
        <taxon>Cyanobacteriota</taxon>
        <taxon>Cyanophyceae</taxon>
        <taxon>Synechococcales</taxon>
        <taxon>Merismopediaceae</taxon>
        <taxon>Merismopedia</taxon>
    </lineage>
</organism>
<dbReference type="InterPro" id="IPR036097">
    <property type="entry name" value="HisK_dim/P_sf"/>
</dbReference>
<accession>A0A2T1BZG0</accession>
<dbReference type="Pfam" id="PF00072">
    <property type="entry name" value="Response_reg"/>
    <property type="match status" value="1"/>
</dbReference>
<comment type="caution">
    <text evidence="19">The sequence shown here is derived from an EMBL/GenBank/DDBJ whole genome shotgun (WGS) entry which is preliminary data.</text>
</comment>
<dbReference type="InterPro" id="IPR036890">
    <property type="entry name" value="HATPase_C_sf"/>
</dbReference>
<keyword evidence="8" id="KW-0547">Nucleotide-binding</keyword>
<dbReference type="SUPFAM" id="SSF47384">
    <property type="entry name" value="Homodimeric domain of signal transducing histidine kinase"/>
    <property type="match status" value="1"/>
</dbReference>
<dbReference type="PROSITE" id="PS50885">
    <property type="entry name" value="HAMP"/>
    <property type="match status" value="1"/>
</dbReference>
<feature type="domain" description="HAMP" evidence="18">
    <location>
        <begin position="377"/>
        <end position="427"/>
    </location>
</feature>
<evidence type="ECO:0000313" key="19">
    <source>
        <dbReference type="EMBL" id="PSB01298.1"/>
    </source>
</evidence>
<feature type="domain" description="Histidine kinase" evidence="16">
    <location>
        <begin position="467"/>
        <end position="709"/>
    </location>
</feature>
<evidence type="ECO:0000256" key="7">
    <source>
        <dbReference type="ARBA" id="ARBA00022692"/>
    </source>
</evidence>
<evidence type="ECO:0000256" key="3">
    <source>
        <dbReference type="ARBA" id="ARBA00012438"/>
    </source>
</evidence>
<dbReference type="GO" id="GO:0000155">
    <property type="term" value="F:phosphorelay sensor kinase activity"/>
    <property type="evidence" value="ECO:0007669"/>
    <property type="project" value="InterPro"/>
</dbReference>
<dbReference type="PROSITE" id="PS50110">
    <property type="entry name" value="RESPONSE_REGULATORY"/>
    <property type="match status" value="1"/>
</dbReference>
<keyword evidence="5 14" id="KW-0597">Phosphoprotein</keyword>
<dbReference type="RefSeq" id="WP_106290334.1">
    <property type="nucleotide sequence ID" value="NZ_CAWNTC010000148.1"/>
</dbReference>
<keyword evidence="11 15" id="KW-1133">Transmembrane helix</keyword>
<dbReference type="CDD" id="cd17546">
    <property type="entry name" value="REC_hyHK_CKI1_RcsC-like"/>
    <property type="match status" value="1"/>
</dbReference>
<keyword evidence="6" id="KW-0808">Transferase</keyword>
<evidence type="ECO:0000259" key="17">
    <source>
        <dbReference type="PROSITE" id="PS50110"/>
    </source>
</evidence>
<dbReference type="InterPro" id="IPR011006">
    <property type="entry name" value="CheY-like_superfamily"/>
</dbReference>
<feature type="domain" description="Response regulatory" evidence="17">
    <location>
        <begin position="735"/>
        <end position="851"/>
    </location>
</feature>
<comment type="catalytic activity">
    <reaction evidence="1">
        <text>ATP + protein L-histidine = ADP + protein N-phospho-L-histidine.</text>
        <dbReference type="EC" id="2.7.13.3"/>
    </reaction>
</comment>
<comment type="subcellular location">
    <subcellularLocation>
        <location evidence="2">Cell membrane</location>
        <topology evidence="2">Multi-pass membrane protein</topology>
    </subcellularLocation>
</comment>
<dbReference type="PROSITE" id="PS50109">
    <property type="entry name" value="HIS_KIN"/>
    <property type="match status" value="1"/>
</dbReference>
<gene>
    <name evidence="19" type="ORF">C7B64_19080</name>
</gene>
<reference evidence="19 20" key="1">
    <citation type="submission" date="2018-02" db="EMBL/GenBank/DDBJ databases">
        <authorList>
            <person name="Cohen D.B."/>
            <person name="Kent A.D."/>
        </authorList>
    </citation>
    <scope>NUCLEOTIDE SEQUENCE [LARGE SCALE GENOMIC DNA]</scope>
    <source>
        <strain evidence="19 20">CCAP 1448/3</strain>
    </source>
</reference>
<evidence type="ECO:0000256" key="8">
    <source>
        <dbReference type="ARBA" id="ARBA00022741"/>
    </source>
</evidence>
<dbReference type="SMART" id="SM00387">
    <property type="entry name" value="HATPase_c"/>
    <property type="match status" value="1"/>
</dbReference>
<dbReference type="Pfam" id="PF02518">
    <property type="entry name" value="HATPase_c"/>
    <property type="match status" value="1"/>
</dbReference>
<evidence type="ECO:0000256" key="10">
    <source>
        <dbReference type="ARBA" id="ARBA00022840"/>
    </source>
</evidence>
<dbReference type="Proteomes" id="UP000238762">
    <property type="component" value="Unassembled WGS sequence"/>
</dbReference>
<keyword evidence="13 15" id="KW-0472">Membrane</keyword>
<sequence>MRELPLSQKISKLLGKFQVSLQSLLVVPFVLQITLAGGLTAYIALSYSYQSTTELSQKLMQEMLARIEQNLTLYLSFPHQIVETNALAINLKQIDLNNLDQLEDYFYRQTKIYPQIAFSGIGLENRENIGAERTTDGKLTIRVSGKATNYELRTYTTDIQGKRLKIINIGKNFNPRIRPWYRSAVIAGKPVWGPIYPHVTGITSYLGASAPIYDRKKQLQGVVLVNFNLQQLGKFLSSLKIGKTGQSFIMEASGNLVATSTGEKPFWMVEGAYGAKRKLAVDSQNPVTQAVARYLNPSASLRVNNFNNGKLTINGQTYLLQVQRWNDPKGLNWLLVVVVPEADFLQPIEDSRRLSLWLCLLAIALAIGCGIMTSRCLTQVIAHISEVAGAIASGEFTRTVKSSEIAELNNLAMVFNLMSEQLKTSQAQLLDYSRSLEEKVQSRTQALTEAKEAAEVASNAKSEFLANMSHELRTPLNAILGFAEIMSDDPSITQSHREYLEIMTQSGEHLLQLINEVLDLAKIEAGRTTVNLNSFNLPKIMNAIELMLRERAAAKGLELRFEIPAELPKYITTDEAKLRQILINLVGNAIKYTNKGRVILRSQLIPLNSISLEDGLDLIPEGAVVLFPSPYNYRLNFTVEDTGLGIEEAEMETLFQPFVQAKVGKMSKQGTGLGLSITSNFVRLMGGEIFANSTPGQGSIFRFYIPIEVSQSSNLTDVKPTRCVVSLAPDGTKYRLLIVDDEWKNREVLRQLFAPMGFELQEATNGQEAIDTWAQWHPHLIWMDMSMPVMNGDEATRYIKSQVSQPPTVIIGISASAFTEERSSILAYGCDDLVTKPFQAEELCEKMAQHLGCEYLYIDSQDQTLTPKTQFYQKINLERLQLMPTLWRSQLLYAVKSADQEVILDLLAKLPEQDQTLGAKIQLLATNYRFREILSLIKSIEL</sequence>
<evidence type="ECO:0000256" key="4">
    <source>
        <dbReference type="ARBA" id="ARBA00022475"/>
    </source>
</evidence>
<dbReference type="PRINTS" id="PR00344">
    <property type="entry name" value="BCTRLSENSOR"/>
</dbReference>
<keyword evidence="9 19" id="KW-0418">Kinase</keyword>
<dbReference type="SUPFAM" id="SSF55874">
    <property type="entry name" value="ATPase domain of HSP90 chaperone/DNA topoisomerase II/histidine kinase"/>
    <property type="match status" value="1"/>
</dbReference>
<keyword evidence="4" id="KW-1003">Cell membrane</keyword>
<dbReference type="Gene3D" id="1.10.287.130">
    <property type="match status" value="1"/>
</dbReference>
<dbReference type="FunFam" id="1.10.287.130:FF:000002">
    <property type="entry name" value="Two-component osmosensing histidine kinase"/>
    <property type="match status" value="1"/>
</dbReference>
<dbReference type="CDD" id="cd06225">
    <property type="entry name" value="HAMP"/>
    <property type="match status" value="1"/>
</dbReference>
<dbReference type="InterPro" id="IPR003661">
    <property type="entry name" value="HisK_dim/P_dom"/>
</dbReference>
<keyword evidence="12" id="KW-0902">Two-component regulatory system</keyword>
<evidence type="ECO:0000313" key="20">
    <source>
        <dbReference type="Proteomes" id="UP000238762"/>
    </source>
</evidence>
<dbReference type="Gene3D" id="3.40.50.2300">
    <property type="match status" value="1"/>
</dbReference>
<dbReference type="InterPro" id="IPR004358">
    <property type="entry name" value="Sig_transdc_His_kin-like_C"/>
</dbReference>
<proteinExistence type="predicted"/>
<reference evidence="19 20" key="2">
    <citation type="submission" date="2018-03" db="EMBL/GenBank/DDBJ databases">
        <title>The ancient ancestry and fast evolution of plastids.</title>
        <authorList>
            <person name="Moore K.R."/>
            <person name="Magnabosco C."/>
            <person name="Momper L."/>
            <person name="Gold D.A."/>
            <person name="Bosak T."/>
            <person name="Fournier G.P."/>
        </authorList>
    </citation>
    <scope>NUCLEOTIDE SEQUENCE [LARGE SCALE GENOMIC DNA]</scope>
    <source>
        <strain evidence="19 20">CCAP 1448/3</strain>
    </source>
</reference>
<dbReference type="EMBL" id="PVWJ01000116">
    <property type="protein sequence ID" value="PSB01298.1"/>
    <property type="molecule type" value="Genomic_DNA"/>
</dbReference>
<dbReference type="AlphaFoldDB" id="A0A2T1BZG0"/>
<evidence type="ECO:0000256" key="13">
    <source>
        <dbReference type="ARBA" id="ARBA00023136"/>
    </source>
</evidence>
<evidence type="ECO:0000256" key="14">
    <source>
        <dbReference type="PROSITE-ProRule" id="PRU00169"/>
    </source>
</evidence>
<dbReference type="SMART" id="SM00388">
    <property type="entry name" value="HisKA"/>
    <property type="match status" value="1"/>
</dbReference>
<dbReference type="PANTHER" id="PTHR45339">
    <property type="entry name" value="HYBRID SIGNAL TRANSDUCTION HISTIDINE KINASE J"/>
    <property type="match status" value="1"/>
</dbReference>
<evidence type="ECO:0000256" key="12">
    <source>
        <dbReference type="ARBA" id="ARBA00023012"/>
    </source>
</evidence>
<evidence type="ECO:0000256" key="1">
    <source>
        <dbReference type="ARBA" id="ARBA00000085"/>
    </source>
</evidence>
<evidence type="ECO:0000256" key="6">
    <source>
        <dbReference type="ARBA" id="ARBA00022679"/>
    </source>
</evidence>
<dbReference type="CDD" id="cd16922">
    <property type="entry name" value="HATPase_EvgS-ArcB-TorS-like"/>
    <property type="match status" value="1"/>
</dbReference>
<dbReference type="InterPro" id="IPR003594">
    <property type="entry name" value="HATPase_dom"/>
</dbReference>
<feature type="modified residue" description="4-aspartylphosphate" evidence="14">
    <location>
        <position position="784"/>
    </location>
</feature>
<evidence type="ECO:0000256" key="5">
    <source>
        <dbReference type="ARBA" id="ARBA00022553"/>
    </source>
</evidence>
<evidence type="ECO:0000256" key="2">
    <source>
        <dbReference type="ARBA" id="ARBA00004651"/>
    </source>
</evidence>
<dbReference type="Gene3D" id="3.30.450.20">
    <property type="entry name" value="PAS domain"/>
    <property type="match status" value="1"/>
</dbReference>
<keyword evidence="7 15" id="KW-0812">Transmembrane</keyword>
<dbReference type="InterPro" id="IPR001789">
    <property type="entry name" value="Sig_transdc_resp-reg_receiver"/>
</dbReference>
<feature type="transmembrane region" description="Helical" evidence="15">
    <location>
        <begin position="20"/>
        <end position="45"/>
    </location>
</feature>
<dbReference type="Pfam" id="PF02743">
    <property type="entry name" value="dCache_1"/>
    <property type="match status" value="1"/>
</dbReference>
<dbReference type="EC" id="2.7.13.3" evidence="3"/>
<name>A0A2T1BZG0_9CYAN</name>
<evidence type="ECO:0000259" key="16">
    <source>
        <dbReference type="PROSITE" id="PS50109"/>
    </source>
</evidence>
<dbReference type="SMART" id="SM00304">
    <property type="entry name" value="HAMP"/>
    <property type="match status" value="1"/>
</dbReference>
<dbReference type="GO" id="GO:0005524">
    <property type="term" value="F:ATP binding"/>
    <property type="evidence" value="ECO:0007669"/>
    <property type="project" value="UniProtKB-KW"/>
</dbReference>
<evidence type="ECO:0000256" key="9">
    <source>
        <dbReference type="ARBA" id="ARBA00022777"/>
    </source>
</evidence>
<keyword evidence="20" id="KW-1185">Reference proteome</keyword>
<dbReference type="SMART" id="SM00448">
    <property type="entry name" value="REC"/>
    <property type="match status" value="1"/>
</dbReference>
<dbReference type="InterPro" id="IPR033479">
    <property type="entry name" value="dCache_1"/>
</dbReference>
<dbReference type="CDD" id="cd00082">
    <property type="entry name" value="HisKA"/>
    <property type="match status" value="1"/>
</dbReference>
<dbReference type="SUPFAM" id="SSF52172">
    <property type="entry name" value="CheY-like"/>
    <property type="match status" value="1"/>
</dbReference>
<evidence type="ECO:0000256" key="15">
    <source>
        <dbReference type="SAM" id="Phobius"/>
    </source>
</evidence>
<dbReference type="InterPro" id="IPR005467">
    <property type="entry name" value="His_kinase_dom"/>
</dbReference>
<dbReference type="OrthoDB" id="581426at2"/>
<protein>
    <recommendedName>
        <fullName evidence="3">histidine kinase</fullName>
        <ecNumber evidence="3">2.7.13.3</ecNumber>
    </recommendedName>
</protein>
<dbReference type="InterPro" id="IPR003660">
    <property type="entry name" value="HAMP_dom"/>
</dbReference>
<evidence type="ECO:0000259" key="18">
    <source>
        <dbReference type="PROSITE" id="PS50885"/>
    </source>
</evidence>
<dbReference type="PANTHER" id="PTHR45339:SF1">
    <property type="entry name" value="HYBRID SIGNAL TRANSDUCTION HISTIDINE KINASE J"/>
    <property type="match status" value="1"/>
</dbReference>
<keyword evidence="10" id="KW-0067">ATP-binding</keyword>
<evidence type="ECO:0000256" key="11">
    <source>
        <dbReference type="ARBA" id="ARBA00022989"/>
    </source>
</evidence>
<dbReference type="Gene3D" id="6.10.340.10">
    <property type="match status" value="1"/>
</dbReference>
<dbReference type="Gene3D" id="3.30.565.10">
    <property type="entry name" value="Histidine kinase-like ATPase, C-terminal domain"/>
    <property type="match status" value="1"/>
</dbReference>
<dbReference type="GO" id="GO:0005886">
    <property type="term" value="C:plasma membrane"/>
    <property type="evidence" value="ECO:0007669"/>
    <property type="project" value="UniProtKB-SubCell"/>
</dbReference>
<dbReference type="Pfam" id="PF00512">
    <property type="entry name" value="HisKA"/>
    <property type="match status" value="1"/>
</dbReference>